<keyword evidence="6 17" id="KW-0723">Serine/threonine-protein kinase</keyword>
<keyword evidence="10 16" id="KW-0547">Nucleotide-binding</keyword>
<evidence type="ECO:0000256" key="12">
    <source>
        <dbReference type="ARBA" id="ARBA00022840"/>
    </source>
</evidence>
<dbReference type="CTD" id="11329"/>
<reference evidence="22" key="1">
    <citation type="submission" date="2025-08" db="UniProtKB">
        <authorList>
            <consortium name="RefSeq"/>
        </authorList>
    </citation>
    <scope>IDENTIFICATION</scope>
    <source>
        <tissue evidence="22">Blood</tissue>
    </source>
</reference>
<dbReference type="RefSeq" id="XP_027459356.1">
    <property type="nucleotide sequence ID" value="XM_027603555.1"/>
</dbReference>
<dbReference type="PROSITE" id="PS50011">
    <property type="entry name" value="PROTEIN_KINASE_DOM"/>
    <property type="match status" value="1"/>
</dbReference>
<keyword evidence="9" id="KW-0479">Metal-binding</keyword>
<dbReference type="Pfam" id="PF00069">
    <property type="entry name" value="Pkinase"/>
    <property type="match status" value="1"/>
</dbReference>
<dbReference type="FunFam" id="1.10.510.10:FF:000086">
    <property type="entry name" value="Non-specific serine/threonine protein kinase"/>
    <property type="match status" value="1"/>
</dbReference>
<dbReference type="InterPro" id="IPR029186">
    <property type="entry name" value="PXT1"/>
</dbReference>
<dbReference type="PROSITE" id="PS00107">
    <property type="entry name" value="PROTEIN_KINASE_ATP"/>
    <property type="match status" value="1"/>
</dbReference>
<evidence type="ECO:0000256" key="8">
    <source>
        <dbReference type="ARBA" id="ARBA00022679"/>
    </source>
</evidence>
<evidence type="ECO:0000313" key="21">
    <source>
        <dbReference type="Proteomes" id="UP000515165"/>
    </source>
</evidence>
<dbReference type="InterPro" id="IPR008271">
    <property type="entry name" value="Ser/Thr_kinase_AS"/>
</dbReference>
<evidence type="ECO:0000256" key="14">
    <source>
        <dbReference type="ARBA" id="ARBA00047899"/>
    </source>
</evidence>
<keyword evidence="21" id="KW-1185">Reference proteome</keyword>
<feature type="transmembrane region" description="Helical" evidence="19">
    <location>
        <begin position="390"/>
        <end position="410"/>
    </location>
</feature>
<dbReference type="SMART" id="SM00220">
    <property type="entry name" value="S_TKc"/>
    <property type="match status" value="1"/>
</dbReference>
<evidence type="ECO:0000259" key="20">
    <source>
        <dbReference type="PROSITE" id="PS50011"/>
    </source>
</evidence>
<evidence type="ECO:0000256" key="1">
    <source>
        <dbReference type="ARBA" id="ARBA00001946"/>
    </source>
</evidence>
<dbReference type="InterPro" id="IPR017441">
    <property type="entry name" value="Protein_kinase_ATP_BS"/>
</dbReference>
<dbReference type="EC" id="2.7.11.1" evidence="4"/>
<evidence type="ECO:0000256" key="6">
    <source>
        <dbReference type="ARBA" id="ARBA00022527"/>
    </source>
</evidence>
<dbReference type="PROSITE" id="PS00108">
    <property type="entry name" value="PROTEIN_KINASE_ST"/>
    <property type="match status" value="1"/>
</dbReference>
<dbReference type="AlphaFoldDB" id="A0A6J2DUB1"/>
<dbReference type="PANTHER" id="PTHR40381:SF1">
    <property type="entry name" value="PEROXISOMAL TESTIS-SPECIFIC PROTEIN 1"/>
    <property type="match status" value="1"/>
</dbReference>
<keyword evidence="5" id="KW-0963">Cytoplasm</keyword>
<keyword evidence="12 16" id="KW-0067">ATP-binding</keyword>
<comment type="subcellular location">
    <subcellularLocation>
        <location evidence="2">Cytoplasm</location>
    </subcellularLocation>
</comment>
<feature type="region of interest" description="Disordered" evidence="18">
    <location>
        <begin position="328"/>
        <end position="355"/>
    </location>
</feature>
<dbReference type="GO" id="GO:0005524">
    <property type="term" value="F:ATP binding"/>
    <property type="evidence" value="ECO:0007669"/>
    <property type="project" value="UniProtKB-UniRule"/>
</dbReference>
<dbReference type="Gene3D" id="3.30.200.20">
    <property type="entry name" value="Phosphorylase Kinase, domain 1"/>
    <property type="match status" value="1"/>
</dbReference>
<comment type="catalytic activity">
    <reaction evidence="14">
        <text>L-threonyl-[protein] + ATP = O-phospho-L-threonyl-[protein] + ADP + H(+)</text>
        <dbReference type="Rhea" id="RHEA:46608"/>
        <dbReference type="Rhea" id="RHEA-COMP:11060"/>
        <dbReference type="Rhea" id="RHEA-COMP:11605"/>
        <dbReference type="ChEBI" id="CHEBI:15378"/>
        <dbReference type="ChEBI" id="CHEBI:30013"/>
        <dbReference type="ChEBI" id="CHEBI:30616"/>
        <dbReference type="ChEBI" id="CHEBI:61977"/>
        <dbReference type="ChEBI" id="CHEBI:456216"/>
        <dbReference type="EC" id="2.7.11.1"/>
    </reaction>
</comment>
<comment type="similarity">
    <text evidence="3">Belongs to the protein kinase superfamily. AGC Ser/Thr protein kinase family.</text>
</comment>
<feature type="binding site" evidence="16">
    <location>
        <position position="118"/>
    </location>
    <ligand>
        <name>ATP</name>
        <dbReference type="ChEBI" id="CHEBI:30616"/>
    </ligand>
</feature>
<evidence type="ECO:0000256" key="4">
    <source>
        <dbReference type="ARBA" id="ARBA00012513"/>
    </source>
</evidence>
<evidence type="ECO:0000256" key="7">
    <source>
        <dbReference type="ARBA" id="ARBA00022553"/>
    </source>
</evidence>
<keyword evidence="19" id="KW-0472">Membrane</keyword>
<evidence type="ECO:0000256" key="3">
    <source>
        <dbReference type="ARBA" id="ARBA00009903"/>
    </source>
</evidence>
<name>A0A6J2DUB1_ZALCA</name>
<dbReference type="Proteomes" id="UP000515165">
    <property type="component" value="Chromosome 7"/>
</dbReference>
<keyword evidence="13" id="KW-0460">Magnesium</keyword>
<evidence type="ECO:0000256" key="5">
    <source>
        <dbReference type="ARBA" id="ARBA00022490"/>
    </source>
</evidence>
<comment type="cofactor">
    <cofactor evidence="1">
        <name>Mg(2+)</name>
        <dbReference type="ChEBI" id="CHEBI:18420"/>
    </cofactor>
</comment>
<dbReference type="GO" id="GO:0046872">
    <property type="term" value="F:metal ion binding"/>
    <property type="evidence" value="ECO:0007669"/>
    <property type="project" value="UniProtKB-KW"/>
</dbReference>
<proteinExistence type="inferred from homology"/>
<evidence type="ECO:0000256" key="2">
    <source>
        <dbReference type="ARBA" id="ARBA00004496"/>
    </source>
</evidence>
<evidence type="ECO:0000256" key="17">
    <source>
        <dbReference type="RuleBase" id="RU000304"/>
    </source>
</evidence>
<keyword evidence="8" id="KW-0808">Transferase</keyword>
<dbReference type="GO" id="GO:0043065">
    <property type="term" value="P:positive regulation of apoptotic process"/>
    <property type="evidence" value="ECO:0007669"/>
    <property type="project" value="TreeGrafter"/>
</dbReference>
<evidence type="ECO:0000256" key="9">
    <source>
        <dbReference type="ARBA" id="ARBA00022723"/>
    </source>
</evidence>
<evidence type="ECO:0000256" key="10">
    <source>
        <dbReference type="ARBA" id="ARBA00022741"/>
    </source>
</evidence>
<dbReference type="GO" id="GO:0005634">
    <property type="term" value="C:nucleus"/>
    <property type="evidence" value="ECO:0007669"/>
    <property type="project" value="TreeGrafter"/>
</dbReference>
<dbReference type="GO" id="GO:0004674">
    <property type="term" value="F:protein serine/threonine kinase activity"/>
    <property type="evidence" value="ECO:0007669"/>
    <property type="project" value="UniProtKB-KW"/>
</dbReference>
<dbReference type="InterPro" id="IPR011009">
    <property type="entry name" value="Kinase-like_dom_sf"/>
</dbReference>
<dbReference type="SUPFAM" id="SSF56112">
    <property type="entry name" value="Protein kinase-like (PK-like)"/>
    <property type="match status" value="1"/>
</dbReference>
<keyword evidence="19" id="KW-0812">Transmembrane</keyword>
<dbReference type="FunFam" id="3.30.200.20:FF:000118">
    <property type="entry name" value="Non-specific serine/threonine protein kinase"/>
    <property type="match status" value="1"/>
</dbReference>
<evidence type="ECO:0000313" key="22">
    <source>
        <dbReference type="RefSeq" id="XP_027459356.1"/>
    </source>
</evidence>
<dbReference type="Pfam" id="PF15214">
    <property type="entry name" value="PXT1"/>
    <property type="match status" value="1"/>
</dbReference>
<evidence type="ECO:0000256" key="11">
    <source>
        <dbReference type="ARBA" id="ARBA00022777"/>
    </source>
</evidence>
<evidence type="ECO:0000256" key="19">
    <source>
        <dbReference type="SAM" id="Phobius"/>
    </source>
</evidence>
<keyword evidence="19" id="KW-1133">Transmembrane helix</keyword>
<feature type="domain" description="Protein kinase" evidence="20">
    <location>
        <begin position="89"/>
        <end position="396"/>
    </location>
</feature>
<evidence type="ECO:0000256" key="13">
    <source>
        <dbReference type="ARBA" id="ARBA00022842"/>
    </source>
</evidence>
<accession>A0A6J2DUB1</accession>
<keyword evidence="7" id="KW-0597">Phosphoprotein</keyword>
<evidence type="ECO:0000256" key="16">
    <source>
        <dbReference type="PROSITE-ProRule" id="PRU10141"/>
    </source>
</evidence>
<gene>
    <name evidence="22" type="primary">STK38</name>
</gene>
<sequence length="415" mass="48502">MAMTGSTPCSSMSNHTKERVTMTKVTLENFYSNLIAQHEEREMRQKKLEKVMEEEGLKDEEKQLRRSAHARKETEFLRLKRTRLGLEDFESLKVIGRGAFGEVRLVQKKDTGHVYAMKILRKADMLEKEQVGHIRAERDILVEADSLWVVKMFYSFQDKLNLYLIMEFLPGGDMMTLLMKKDTLTEEEAQFYIAETVLAIDSIHQLGFIHRDIKPDNLLLDSKGHVKLSDFGLCTGLKKAHRTEFYRNLNHSLPSDFTFQNMNSKRKAETWKRNRRQLGKNMKKKHDTIVCEPKELLNPSPKVTNCCKSLWVKYSFQREYMTRLVSSQPVSAMSRNPDHDLPSQPKESSTGQNHHQEEIIHKLAMQLRNIGDSIDCRMVREDFQQEVREALAHFVLLFFGGVHVLLRFLWNNRLI</sequence>
<evidence type="ECO:0000256" key="15">
    <source>
        <dbReference type="ARBA" id="ARBA00048679"/>
    </source>
</evidence>
<dbReference type="PANTHER" id="PTHR40381">
    <property type="entry name" value="PEROXISOMAL TESTIS-SPECIFIC PROTEIN 1"/>
    <property type="match status" value="1"/>
</dbReference>
<evidence type="ECO:0000256" key="18">
    <source>
        <dbReference type="SAM" id="MobiDB-lite"/>
    </source>
</evidence>
<comment type="catalytic activity">
    <reaction evidence="15">
        <text>L-seryl-[protein] + ATP = O-phospho-L-seryl-[protein] + ADP + H(+)</text>
        <dbReference type="Rhea" id="RHEA:17989"/>
        <dbReference type="Rhea" id="RHEA-COMP:9863"/>
        <dbReference type="Rhea" id="RHEA-COMP:11604"/>
        <dbReference type="ChEBI" id="CHEBI:15378"/>
        <dbReference type="ChEBI" id="CHEBI:29999"/>
        <dbReference type="ChEBI" id="CHEBI:30616"/>
        <dbReference type="ChEBI" id="CHEBI:83421"/>
        <dbReference type="ChEBI" id="CHEBI:456216"/>
        <dbReference type="EC" id="2.7.11.1"/>
    </reaction>
</comment>
<dbReference type="Gene3D" id="1.10.510.10">
    <property type="entry name" value="Transferase(Phosphotransferase) domain 1"/>
    <property type="match status" value="1"/>
</dbReference>
<dbReference type="InterPro" id="IPR000719">
    <property type="entry name" value="Prot_kinase_dom"/>
</dbReference>
<organism evidence="21 22">
    <name type="scientific">Zalophus californianus</name>
    <name type="common">California sealion</name>
    <dbReference type="NCBI Taxonomy" id="9704"/>
    <lineage>
        <taxon>Eukaryota</taxon>
        <taxon>Metazoa</taxon>
        <taxon>Chordata</taxon>
        <taxon>Craniata</taxon>
        <taxon>Vertebrata</taxon>
        <taxon>Euteleostomi</taxon>
        <taxon>Mammalia</taxon>
        <taxon>Eutheria</taxon>
        <taxon>Laurasiatheria</taxon>
        <taxon>Carnivora</taxon>
        <taxon>Caniformia</taxon>
        <taxon>Pinnipedia</taxon>
        <taxon>Otariidae</taxon>
        <taxon>Zalophus</taxon>
    </lineage>
</organism>
<dbReference type="GeneID" id="113927607"/>
<protein>
    <recommendedName>
        <fullName evidence="4">non-specific serine/threonine protein kinase</fullName>
        <ecNumber evidence="4">2.7.11.1</ecNumber>
    </recommendedName>
</protein>
<keyword evidence="11 22" id="KW-0418">Kinase</keyword>
<dbReference type="GO" id="GO:0005777">
    <property type="term" value="C:peroxisome"/>
    <property type="evidence" value="ECO:0007669"/>
    <property type="project" value="TreeGrafter"/>
</dbReference>